<proteinExistence type="predicted"/>
<feature type="region of interest" description="Disordered" evidence="1">
    <location>
        <begin position="326"/>
        <end position="350"/>
    </location>
</feature>
<evidence type="ECO:0000313" key="2">
    <source>
        <dbReference type="EMBL" id="KAF5224611.1"/>
    </source>
</evidence>
<protein>
    <submittedName>
        <fullName evidence="2">Uncharacterized protein</fullName>
    </submittedName>
</protein>
<gene>
    <name evidence="2" type="ORF">ECC02_002250</name>
</gene>
<feature type="compositionally biased region" description="Polar residues" evidence="1">
    <location>
        <begin position="824"/>
        <end position="840"/>
    </location>
</feature>
<dbReference type="VEuPathDB" id="TriTrypDB:ECC02_002250"/>
<feature type="region of interest" description="Disordered" evidence="1">
    <location>
        <begin position="824"/>
        <end position="846"/>
    </location>
</feature>
<dbReference type="Proteomes" id="UP000583944">
    <property type="component" value="Unassembled WGS sequence"/>
</dbReference>
<dbReference type="VEuPathDB" id="TriTrypDB:BCY84_13535"/>
<accession>A0A7J6YCY6</accession>
<feature type="region of interest" description="Disordered" evidence="1">
    <location>
        <begin position="999"/>
        <end position="1027"/>
    </location>
</feature>
<feature type="region of interest" description="Disordered" evidence="1">
    <location>
        <begin position="1276"/>
        <end position="1345"/>
    </location>
</feature>
<feature type="compositionally biased region" description="Polar residues" evidence="1">
    <location>
        <begin position="1305"/>
        <end position="1314"/>
    </location>
</feature>
<name>A0A7J6YCY6_TRYCR</name>
<feature type="compositionally biased region" description="Polar residues" evidence="1">
    <location>
        <begin position="1276"/>
        <end position="1295"/>
    </location>
</feature>
<evidence type="ECO:0000313" key="3">
    <source>
        <dbReference type="Proteomes" id="UP000583944"/>
    </source>
</evidence>
<reference evidence="2 3" key="1">
    <citation type="journal article" date="2019" name="Genome Biol. Evol.">
        <title>Nanopore Sequencing Significantly Improves Genome Assembly of the Protozoan Parasite Trypanosoma cruzi.</title>
        <authorList>
            <person name="Diaz-Viraque F."/>
            <person name="Pita S."/>
            <person name="Greif G."/>
            <person name="de Souza R.C.M."/>
            <person name="Iraola G."/>
            <person name="Robello C."/>
        </authorList>
    </citation>
    <scope>NUCLEOTIDE SEQUENCE [LARGE SCALE GENOMIC DNA]</scope>
    <source>
        <strain evidence="2 3">Berenice</strain>
    </source>
</reference>
<feature type="compositionally biased region" description="Basic and acidic residues" evidence="1">
    <location>
        <begin position="326"/>
        <end position="347"/>
    </location>
</feature>
<organism evidence="2 3">
    <name type="scientific">Trypanosoma cruzi</name>
    <dbReference type="NCBI Taxonomy" id="5693"/>
    <lineage>
        <taxon>Eukaryota</taxon>
        <taxon>Discoba</taxon>
        <taxon>Euglenozoa</taxon>
        <taxon>Kinetoplastea</taxon>
        <taxon>Metakinetoplastina</taxon>
        <taxon>Trypanosomatida</taxon>
        <taxon>Trypanosomatidae</taxon>
        <taxon>Trypanosoma</taxon>
        <taxon>Schizotrypanum</taxon>
    </lineage>
</organism>
<feature type="compositionally biased region" description="Polar residues" evidence="1">
    <location>
        <begin position="1133"/>
        <end position="1142"/>
    </location>
</feature>
<sequence>MARHEDEDTSHDFWWSHRRLSEEEEAILTGSSMAAIDISASIDTIRAKARKMLEAVATKNGSDTIEGSVAEIDDARMAPWHEELAVLRDQLLDALLASQQGRQARAQDEAVRGGGTVVEPDTSSLRRTSHEMLLHAVFGEWAALWASNKEAHGGLLSESLLDIFLDGIVYTHAAKWNGEEAEEATGGTMRDVVWMFVRDTWGMTPIEQEKLLPRLVQHAWEAFIAEMQRLEEEVLRVCTAVVESPNAEVAAHERQGEARTLVTNAVRVLRMLASPSTPAEAASMRDTSHAHVVVATSAKARRVVQMIGRWLPVCCDFLHALAPRQDNSRKEENEVGKCPEGNNKECSDTAATPEAVEWIRQLKGQVERVLRLLAQSDETSPWILIFVDIIARVFYVTTKDTLQTNGDADAEVRQHIALKSFLISYEKGDDVPPAAALTGHWTLAEACNMKISHVLSCALDKTGFPSSLSTRVLRVLLVQRPIATLRHLLTFLCPGNNVAALCDCEPVITDKGSASDARSMAFMEEPLQENAVARTFFPKFFSVFRAIEQALESLCGDLTGHDSDADAVSLILDRFLAAAMDKVFTTGFAQEKGVAASEWLMFLAFICHDTPLFDVNALHHVRNAARRFFAPGRPMISYLHEQIVKHGRHGLTAFFLPPLRAIGVDYSTSSDQEHLGCALRYPLSAEVAYFQELPRGYYCRQPLRLALNAKNDALHFFHDLLMPPVVDVLSKNSPILERKLKEEDRVAVRDSFVDMIVHIGIFVLARVRGDADFPPVTDTVTADAMSSFFFGILRLCSTVTYWDATRRHEIQRAIVKQLCAKSPAASNPTATSGNKRQNGGSHRAGERTAPLPMAFLLRGGCTLGDGDAEAGGVSEGETELPQAWHDWFCNVELEDIDARAGVSAMTLLRICNRGYMKVIPTRTLLERRATLEQHARKQKESGSREKVESAMEAAILRDVKRLRGQRDGNAGKQTNSQDQPAVKEKVLAGDEMKAENGVEENGKATVVKAEKSDDNKGEKEISMPKPDEKPLPIAVVKPYIEAMVVTLMQRARISVVDGAAAGVALKKWLMAVSGRFEPQALLEVVRRVVLQANTKLTHATKLECASLSAFLGAVAEDIVLPYKLSFLPCNPTHTKQQRQQGTAPAETKEKDNSNEWLHKVLPFSEKDAGMLLRVLIADTTRAVTRFLEHATPLGDWKAYILTFHMRRIMGLLARYESAYRAALARRLQQLCTTSVVMEGTHPVQLLAAVECPLLEKMTRPAADVDHLFTSAMPTAQETPVPLSSSTSGTQMNSTAALGGGNGGNTSRKSWSKSVDASKRKRQRSSDNSHSHRHGRRRNGPRDQEE</sequence>
<feature type="region of interest" description="Disordered" evidence="1">
    <location>
        <begin position="1133"/>
        <end position="1152"/>
    </location>
</feature>
<feature type="region of interest" description="Disordered" evidence="1">
    <location>
        <begin position="959"/>
        <end position="982"/>
    </location>
</feature>
<dbReference type="EMBL" id="JABDHM010000011">
    <property type="protein sequence ID" value="KAF5224611.1"/>
    <property type="molecule type" value="Genomic_DNA"/>
</dbReference>
<comment type="caution">
    <text evidence="2">The sequence shown here is derived from an EMBL/GenBank/DDBJ whole genome shotgun (WGS) entry which is preliminary data.</text>
</comment>
<evidence type="ECO:0000256" key="1">
    <source>
        <dbReference type="SAM" id="MobiDB-lite"/>
    </source>
</evidence>